<comment type="caution">
    <text evidence="1">The sequence shown here is derived from an EMBL/GenBank/DDBJ whole genome shotgun (WGS) entry which is preliminary data.</text>
</comment>
<organism evidence="1 2">
    <name type="scientific">Solirubrobacter ginsenosidimutans</name>
    <dbReference type="NCBI Taxonomy" id="490573"/>
    <lineage>
        <taxon>Bacteria</taxon>
        <taxon>Bacillati</taxon>
        <taxon>Actinomycetota</taxon>
        <taxon>Thermoleophilia</taxon>
        <taxon>Solirubrobacterales</taxon>
        <taxon>Solirubrobacteraceae</taxon>
        <taxon>Solirubrobacter</taxon>
    </lineage>
</organism>
<dbReference type="RefSeq" id="WP_270044842.1">
    <property type="nucleotide sequence ID" value="NZ_JAPDOD010000049.1"/>
</dbReference>
<dbReference type="EMBL" id="JAPDOD010000049">
    <property type="protein sequence ID" value="MDA0165581.1"/>
    <property type="molecule type" value="Genomic_DNA"/>
</dbReference>
<dbReference type="AlphaFoldDB" id="A0A9X3N1H4"/>
<protein>
    <submittedName>
        <fullName evidence="1">Uncharacterized protein</fullName>
    </submittedName>
</protein>
<evidence type="ECO:0000313" key="2">
    <source>
        <dbReference type="Proteomes" id="UP001149140"/>
    </source>
</evidence>
<keyword evidence="2" id="KW-1185">Reference proteome</keyword>
<accession>A0A9X3N1H4</accession>
<dbReference type="Proteomes" id="UP001149140">
    <property type="component" value="Unassembled WGS sequence"/>
</dbReference>
<name>A0A9X3N1H4_9ACTN</name>
<proteinExistence type="predicted"/>
<evidence type="ECO:0000313" key="1">
    <source>
        <dbReference type="EMBL" id="MDA0165581.1"/>
    </source>
</evidence>
<gene>
    <name evidence="1" type="ORF">OM076_35255</name>
</gene>
<sequence>MTKLLNAIRRTFGDAPYSEPTPHFHQGTSDSFPEVCFEGGCSRPHLHA</sequence>
<reference evidence="1" key="1">
    <citation type="submission" date="2022-10" db="EMBL/GenBank/DDBJ databases">
        <title>The WGS of Solirubrobacter ginsenosidimutans DSM 21036.</title>
        <authorList>
            <person name="Jiang Z."/>
        </authorList>
    </citation>
    <scope>NUCLEOTIDE SEQUENCE</scope>
    <source>
        <strain evidence="1">DSM 21036</strain>
    </source>
</reference>